<comment type="caution">
    <text evidence="10">The sequence shown here is derived from an EMBL/GenBank/DDBJ whole genome shotgun (WGS) entry which is preliminary data.</text>
</comment>
<dbReference type="Gene3D" id="1.10.3720.10">
    <property type="entry name" value="MetI-like"/>
    <property type="match status" value="1"/>
</dbReference>
<evidence type="ECO:0000256" key="6">
    <source>
        <dbReference type="ARBA" id="ARBA00023136"/>
    </source>
</evidence>
<dbReference type="EMBL" id="JAVKGS010000001">
    <property type="protein sequence ID" value="MDR5691503.1"/>
    <property type="molecule type" value="Genomic_DNA"/>
</dbReference>
<evidence type="ECO:0000256" key="3">
    <source>
        <dbReference type="ARBA" id="ARBA00022475"/>
    </source>
</evidence>
<comment type="subcellular location">
    <subcellularLocation>
        <location evidence="1 7">Cell membrane</location>
        <topology evidence="1 7">Multi-pass membrane protein</topology>
    </subcellularLocation>
</comment>
<evidence type="ECO:0000256" key="2">
    <source>
        <dbReference type="ARBA" id="ARBA00022448"/>
    </source>
</evidence>
<proteinExistence type="inferred from homology"/>
<feature type="region of interest" description="Disordered" evidence="8">
    <location>
        <begin position="1"/>
        <end position="20"/>
    </location>
</feature>
<evidence type="ECO:0000256" key="8">
    <source>
        <dbReference type="SAM" id="MobiDB-lite"/>
    </source>
</evidence>
<dbReference type="RefSeq" id="WP_067948946.1">
    <property type="nucleotide sequence ID" value="NZ_BAABBS010000003.1"/>
</dbReference>
<dbReference type="PROSITE" id="PS50928">
    <property type="entry name" value="ABC_TM1"/>
    <property type="match status" value="1"/>
</dbReference>
<name>A0ABU1FIB6_9MICO</name>
<feature type="transmembrane region" description="Helical" evidence="7">
    <location>
        <begin position="162"/>
        <end position="182"/>
    </location>
</feature>
<feature type="transmembrane region" description="Helical" evidence="7">
    <location>
        <begin position="91"/>
        <end position="115"/>
    </location>
</feature>
<keyword evidence="4 7" id="KW-0812">Transmembrane</keyword>
<evidence type="ECO:0000313" key="11">
    <source>
        <dbReference type="Proteomes" id="UP001260072"/>
    </source>
</evidence>
<accession>A0ABU1FIB6</accession>
<evidence type="ECO:0000256" key="4">
    <source>
        <dbReference type="ARBA" id="ARBA00022692"/>
    </source>
</evidence>
<sequence length="300" mass="31866">MTATTAITTGRPPGDLPERRPAGRRFDLGQPFVYLVALVVAAVAIGPVVYVFLGGFRTTADLNADPAGLPDPWTLQNWATVLGAPRFWGNVFASIVLAGGTTLGVVIAGIMAAFVIARYDFRGRQGLYTLFTAGLMFPLTVAALPLTLLLRTLGLHGTYLGVIIPSIAFALPTTIIILVPFLRAIPDELEEAAQIDGASRLGFFWRILLPLSMPGLVTVGVLAFVGSWNGYLLPLLVISTGTLPQDLWPLPLGVTQFSTQYSQDTAAVLAYTSLAMIPALVFFLAAERRIVGGLQGAVKG</sequence>
<dbReference type="Pfam" id="PF00528">
    <property type="entry name" value="BPD_transp_1"/>
    <property type="match status" value="1"/>
</dbReference>
<comment type="similarity">
    <text evidence="7">Belongs to the binding-protein-dependent transport system permease family.</text>
</comment>
<feature type="transmembrane region" description="Helical" evidence="7">
    <location>
        <begin position="266"/>
        <end position="286"/>
    </location>
</feature>
<keyword evidence="3" id="KW-1003">Cell membrane</keyword>
<dbReference type="CDD" id="cd06261">
    <property type="entry name" value="TM_PBP2"/>
    <property type="match status" value="1"/>
</dbReference>
<dbReference type="InterPro" id="IPR035906">
    <property type="entry name" value="MetI-like_sf"/>
</dbReference>
<gene>
    <name evidence="10" type="ORF">RH861_05430</name>
</gene>
<dbReference type="Proteomes" id="UP001260072">
    <property type="component" value="Unassembled WGS sequence"/>
</dbReference>
<keyword evidence="11" id="KW-1185">Reference proteome</keyword>
<dbReference type="InterPro" id="IPR000515">
    <property type="entry name" value="MetI-like"/>
</dbReference>
<keyword evidence="6 7" id="KW-0472">Membrane</keyword>
<evidence type="ECO:0000259" key="9">
    <source>
        <dbReference type="PROSITE" id="PS50928"/>
    </source>
</evidence>
<evidence type="ECO:0000256" key="7">
    <source>
        <dbReference type="RuleBase" id="RU363032"/>
    </source>
</evidence>
<feature type="transmembrane region" description="Helical" evidence="7">
    <location>
        <begin position="203"/>
        <end position="225"/>
    </location>
</feature>
<organism evidence="10 11">
    <name type="scientific">Agromyces indicus</name>
    <dbReference type="NCBI Taxonomy" id="758919"/>
    <lineage>
        <taxon>Bacteria</taxon>
        <taxon>Bacillati</taxon>
        <taxon>Actinomycetota</taxon>
        <taxon>Actinomycetes</taxon>
        <taxon>Micrococcales</taxon>
        <taxon>Microbacteriaceae</taxon>
        <taxon>Agromyces</taxon>
    </lineage>
</organism>
<dbReference type="PANTHER" id="PTHR43744">
    <property type="entry name" value="ABC TRANSPORTER PERMEASE PROTEIN MG189-RELATED-RELATED"/>
    <property type="match status" value="1"/>
</dbReference>
<feature type="transmembrane region" description="Helical" evidence="7">
    <location>
        <begin position="127"/>
        <end position="150"/>
    </location>
</feature>
<evidence type="ECO:0000256" key="1">
    <source>
        <dbReference type="ARBA" id="ARBA00004651"/>
    </source>
</evidence>
<evidence type="ECO:0000256" key="5">
    <source>
        <dbReference type="ARBA" id="ARBA00022989"/>
    </source>
</evidence>
<protein>
    <submittedName>
        <fullName evidence="10">Carbohydrate ABC transporter permease</fullName>
    </submittedName>
</protein>
<dbReference type="SUPFAM" id="SSF161098">
    <property type="entry name" value="MetI-like"/>
    <property type="match status" value="1"/>
</dbReference>
<reference evidence="11" key="1">
    <citation type="submission" date="2023-07" db="EMBL/GenBank/DDBJ databases">
        <title>Description of three actinobacteria isolated from air of manufacturing shop in a pharmaceutical factory.</title>
        <authorList>
            <person name="Zhang D.-F."/>
        </authorList>
    </citation>
    <scope>NUCLEOTIDE SEQUENCE [LARGE SCALE GENOMIC DNA]</scope>
    <source>
        <strain evidence="11">CCTCC AB 2011122</strain>
    </source>
</reference>
<keyword evidence="2 7" id="KW-0813">Transport</keyword>
<dbReference type="PANTHER" id="PTHR43744:SF12">
    <property type="entry name" value="ABC TRANSPORTER PERMEASE PROTEIN MG189-RELATED"/>
    <property type="match status" value="1"/>
</dbReference>
<keyword evidence="5 7" id="KW-1133">Transmembrane helix</keyword>
<feature type="transmembrane region" description="Helical" evidence="7">
    <location>
        <begin position="32"/>
        <end position="53"/>
    </location>
</feature>
<evidence type="ECO:0000313" key="10">
    <source>
        <dbReference type="EMBL" id="MDR5691503.1"/>
    </source>
</evidence>
<feature type="domain" description="ABC transmembrane type-1" evidence="9">
    <location>
        <begin position="91"/>
        <end position="286"/>
    </location>
</feature>